<accession>A0ABR3JY52</accession>
<name>A0ABR3JY52_9AGAR</name>
<keyword evidence="2" id="KW-1185">Reference proteome</keyword>
<dbReference type="EMBL" id="JASNQZ010000001">
    <property type="protein sequence ID" value="KAL0960479.1"/>
    <property type="molecule type" value="Genomic_DNA"/>
</dbReference>
<evidence type="ECO:0000313" key="2">
    <source>
        <dbReference type="Proteomes" id="UP001556367"/>
    </source>
</evidence>
<evidence type="ECO:0000313" key="1">
    <source>
        <dbReference type="EMBL" id="KAL0960479.1"/>
    </source>
</evidence>
<sequence>MGHDFLKETVYIRLAATETVEETIIGTDALAASGKANFAHVAALIRQLTDLLTIANTQASELNKNPRPGKPGPSKDELAKVIAEIIIAAILISKLLHDLELAIAGISKLVAILLVDAVVLLKSLALSPTLDVLNSYGG</sequence>
<dbReference type="Proteomes" id="UP001556367">
    <property type="component" value="Unassembled WGS sequence"/>
</dbReference>
<protein>
    <submittedName>
        <fullName evidence="1">Uncharacterized protein</fullName>
    </submittedName>
</protein>
<comment type="caution">
    <text evidence="1">The sequence shown here is derived from an EMBL/GenBank/DDBJ whole genome shotgun (WGS) entry which is preliminary data.</text>
</comment>
<proteinExistence type="predicted"/>
<reference evidence="2" key="1">
    <citation type="submission" date="2024-06" db="EMBL/GenBank/DDBJ databases">
        <title>Multi-omics analyses provide insights into the biosynthesis of the anticancer antibiotic pleurotin in Hohenbuehelia grisea.</title>
        <authorList>
            <person name="Weaver J.A."/>
            <person name="Alberti F."/>
        </authorList>
    </citation>
    <scope>NUCLEOTIDE SEQUENCE [LARGE SCALE GENOMIC DNA]</scope>
    <source>
        <strain evidence="2">T-177</strain>
    </source>
</reference>
<organism evidence="1 2">
    <name type="scientific">Hohenbuehelia grisea</name>
    <dbReference type="NCBI Taxonomy" id="104357"/>
    <lineage>
        <taxon>Eukaryota</taxon>
        <taxon>Fungi</taxon>
        <taxon>Dikarya</taxon>
        <taxon>Basidiomycota</taxon>
        <taxon>Agaricomycotina</taxon>
        <taxon>Agaricomycetes</taxon>
        <taxon>Agaricomycetidae</taxon>
        <taxon>Agaricales</taxon>
        <taxon>Pleurotineae</taxon>
        <taxon>Pleurotaceae</taxon>
        <taxon>Hohenbuehelia</taxon>
    </lineage>
</organism>
<gene>
    <name evidence="1" type="ORF">HGRIS_005521</name>
</gene>